<dbReference type="Pfam" id="PF13855">
    <property type="entry name" value="LRR_8"/>
    <property type="match status" value="4"/>
</dbReference>
<dbReference type="InterPro" id="IPR003591">
    <property type="entry name" value="Leu-rich_rpt_typical-subtyp"/>
</dbReference>
<organism evidence="3 4">
    <name type="scientific">Leptotrombidium deliense</name>
    <dbReference type="NCBI Taxonomy" id="299467"/>
    <lineage>
        <taxon>Eukaryota</taxon>
        <taxon>Metazoa</taxon>
        <taxon>Ecdysozoa</taxon>
        <taxon>Arthropoda</taxon>
        <taxon>Chelicerata</taxon>
        <taxon>Arachnida</taxon>
        <taxon>Acari</taxon>
        <taxon>Acariformes</taxon>
        <taxon>Trombidiformes</taxon>
        <taxon>Prostigmata</taxon>
        <taxon>Anystina</taxon>
        <taxon>Parasitengona</taxon>
        <taxon>Trombiculoidea</taxon>
        <taxon>Trombiculidae</taxon>
        <taxon>Leptotrombidium</taxon>
    </lineage>
</organism>
<dbReference type="VEuPathDB" id="VectorBase:LDEU004840"/>
<dbReference type="Proteomes" id="UP000288716">
    <property type="component" value="Unassembled WGS sequence"/>
</dbReference>
<evidence type="ECO:0000256" key="1">
    <source>
        <dbReference type="ARBA" id="ARBA00022614"/>
    </source>
</evidence>
<comment type="caution">
    <text evidence="3">The sequence shown here is derived from an EMBL/GenBank/DDBJ whole genome shotgun (WGS) entry which is preliminary data.</text>
</comment>
<accession>A0A443SI58</accession>
<name>A0A443SI58_9ACAR</name>
<evidence type="ECO:0000313" key="4">
    <source>
        <dbReference type="Proteomes" id="UP000288716"/>
    </source>
</evidence>
<sequence>MNLITRQPSIIDDVRIMQITRYNLSELNAMRESMNLNELKLSNNLIVNIKDECFALLHNLTRLDLSYNQIDYLNYTVFHSIAANLITLDLSFNYLTTINETFKEMIELTKLNLQNNRLSSISSDQLKSMKKLIYLNLADNFINQIDTATFIFNSALRKLILNNNNLSDSVVDTIGTKLQFLDVSANNLNQIPKGLNQYVVDFRFSKNNLSEINSDDFDSFPLLRIIVLSNNKITTIEYDAFGRLKFLTHLWLNNNKLTAIPLNLPSNLRELYLQSNEIHTIDETALLGLTRLRQLSLQSNHIESWTVCSFCRLKNLKSIALKGNQFENIRFNRVSNDSNIVEQYLNTSIDT</sequence>
<dbReference type="STRING" id="299467.A0A443SI58"/>
<proteinExistence type="predicted"/>
<dbReference type="PANTHER" id="PTHR45712:SF22">
    <property type="entry name" value="INSULIN-LIKE GROWTH FACTOR-BINDING PROTEIN COMPLEX ACID LABILE SUBUNIT"/>
    <property type="match status" value="1"/>
</dbReference>
<keyword evidence="2" id="KW-0677">Repeat</keyword>
<dbReference type="Gene3D" id="3.80.10.10">
    <property type="entry name" value="Ribonuclease Inhibitor"/>
    <property type="match status" value="3"/>
</dbReference>
<dbReference type="PANTHER" id="PTHR45712">
    <property type="entry name" value="AGAP008170-PA"/>
    <property type="match status" value="1"/>
</dbReference>
<dbReference type="InterPro" id="IPR032675">
    <property type="entry name" value="LRR_dom_sf"/>
</dbReference>
<protein>
    <submittedName>
        <fullName evidence="3">Slit 1 protein-like protein</fullName>
    </submittedName>
</protein>
<dbReference type="FunFam" id="3.80.10.10:FF:001164">
    <property type="entry name" value="GH01279p"/>
    <property type="match status" value="1"/>
</dbReference>
<dbReference type="SMART" id="SM00369">
    <property type="entry name" value="LRR_TYP"/>
    <property type="match status" value="11"/>
</dbReference>
<evidence type="ECO:0000256" key="2">
    <source>
        <dbReference type="ARBA" id="ARBA00022737"/>
    </source>
</evidence>
<dbReference type="Pfam" id="PF00560">
    <property type="entry name" value="LRR_1"/>
    <property type="match status" value="1"/>
</dbReference>
<keyword evidence="1" id="KW-0433">Leucine-rich repeat</keyword>
<dbReference type="SMART" id="SM00365">
    <property type="entry name" value="LRR_SD22"/>
    <property type="match status" value="7"/>
</dbReference>
<dbReference type="EMBL" id="NCKV01002187">
    <property type="protein sequence ID" value="RWS27200.1"/>
    <property type="molecule type" value="Genomic_DNA"/>
</dbReference>
<dbReference type="AlphaFoldDB" id="A0A443SI58"/>
<evidence type="ECO:0000313" key="3">
    <source>
        <dbReference type="EMBL" id="RWS27200.1"/>
    </source>
</evidence>
<gene>
    <name evidence="3" type="ORF">B4U80_13729</name>
</gene>
<dbReference type="SUPFAM" id="SSF52058">
    <property type="entry name" value="L domain-like"/>
    <property type="match status" value="1"/>
</dbReference>
<dbReference type="InterPro" id="IPR050333">
    <property type="entry name" value="SLRP"/>
</dbReference>
<dbReference type="PROSITE" id="PS51450">
    <property type="entry name" value="LRR"/>
    <property type="match status" value="3"/>
</dbReference>
<keyword evidence="4" id="KW-1185">Reference proteome</keyword>
<dbReference type="OrthoDB" id="635273at2759"/>
<reference evidence="3 4" key="1">
    <citation type="journal article" date="2018" name="Gigascience">
        <title>Genomes of trombidid mites reveal novel predicted allergens and laterally-transferred genes associated with secondary metabolism.</title>
        <authorList>
            <person name="Dong X."/>
            <person name="Chaisiri K."/>
            <person name="Xia D."/>
            <person name="Armstrong S.D."/>
            <person name="Fang Y."/>
            <person name="Donnelly M.J."/>
            <person name="Kadowaki T."/>
            <person name="McGarry J.W."/>
            <person name="Darby A.C."/>
            <person name="Makepeace B.L."/>
        </authorList>
    </citation>
    <scope>NUCLEOTIDE SEQUENCE [LARGE SCALE GENOMIC DNA]</scope>
    <source>
        <strain evidence="3">UoL-UT</strain>
    </source>
</reference>
<dbReference type="InterPro" id="IPR001611">
    <property type="entry name" value="Leu-rich_rpt"/>
</dbReference>